<evidence type="ECO:0000256" key="1">
    <source>
        <dbReference type="ARBA" id="ARBA00004651"/>
    </source>
</evidence>
<proteinExistence type="inferred from homology"/>
<evidence type="ECO:0000256" key="6">
    <source>
        <dbReference type="ARBA" id="ARBA00022842"/>
    </source>
</evidence>
<evidence type="ECO:0000256" key="3">
    <source>
        <dbReference type="ARBA" id="ARBA00022448"/>
    </source>
</evidence>
<dbReference type="InterPro" id="IPR045861">
    <property type="entry name" value="CorA_cytoplasmic_dom"/>
</dbReference>
<evidence type="ECO:0000256" key="11">
    <source>
        <dbReference type="ARBA" id="ARBA00045497"/>
    </source>
</evidence>
<comment type="catalytic activity">
    <reaction evidence="10">
        <text>Mg(2+)(in) = Mg(2+)(out)</text>
        <dbReference type="Rhea" id="RHEA:29827"/>
        <dbReference type="ChEBI" id="CHEBI:18420"/>
    </reaction>
</comment>
<evidence type="ECO:0000256" key="4">
    <source>
        <dbReference type="ARBA" id="ARBA00022475"/>
    </source>
</evidence>
<dbReference type="Gene3D" id="1.20.58.340">
    <property type="entry name" value="Magnesium transport protein CorA, transmembrane region"/>
    <property type="match status" value="2"/>
</dbReference>
<keyword evidence="4" id="KW-1003">Cell membrane</keyword>
<comment type="function">
    <text evidence="11">Mediates influx of magnesium ions. Alternates between open and closed states. Activated by low cytoplasmic Mg(2+) levels. Inactive when cytoplasmic Mg(2+) levels are high.</text>
</comment>
<dbReference type="SUPFAM" id="SSF143865">
    <property type="entry name" value="CorA soluble domain-like"/>
    <property type="match status" value="1"/>
</dbReference>
<organism evidence="13 14">
    <name type="scientific">Dokdonella fugitiva</name>
    <dbReference type="NCBI Taxonomy" id="328517"/>
    <lineage>
        <taxon>Bacteria</taxon>
        <taxon>Pseudomonadati</taxon>
        <taxon>Pseudomonadota</taxon>
        <taxon>Gammaproteobacteria</taxon>
        <taxon>Lysobacterales</taxon>
        <taxon>Rhodanobacteraceae</taxon>
        <taxon>Dokdonella</taxon>
    </lineage>
</organism>
<keyword evidence="9 12" id="KW-0472">Membrane</keyword>
<accession>A0A839EQ69</accession>
<dbReference type="GO" id="GO:0015095">
    <property type="term" value="F:magnesium ion transmembrane transporter activity"/>
    <property type="evidence" value="ECO:0007669"/>
    <property type="project" value="TreeGrafter"/>
</dbReference>
<keyword evidence="7 12" id="KW-1133">Transmembrane helix</keyword>
<keyword evidence="5 12" id="KW-0812">Transmembrane</keyword>
<dbReference type="RefSeq" id="WP_182529547.1">
    <property type="nucleotide sequence ID" value="NZ_JACGXL010000001.1"/>
</dbReference>
<evidence type="ECO:0000256" key="12">
    <source>
        <dbReference type="SAM" id="Phobius"/>
    </source>
</evidence>
<evidence type="ECO:0000313" key="14">
    <source>
        <dbReference type="Proteomes" id="UP000550401"/>
    </source>
</evidence>
<evidence type="ECO:0000256" key="9">
    <source>
        <dbReference type="ARBA" id="ARBA00023136"/>
    </source>
</evidence>
<evidence type="ECO:0000256" key="10">
    <source>
        <dbReference type="ARBA" id="ARBA00034269"/>
    </source>
</evidence>
<gene>
    <name evidence="13" type="ORF">FHW12_000658</name>
</gene>
<evidence type="ECO:0000256" key="7">
    <source>
        <dbReference type="ARBA" id="ARBA00022989"/>
    </source>
</evidence>
<feature type="transmembrane region" description="Helical" evidence="12">
    <location>
        <begin position="251"/>
        <end position="271"/>
    </location>
</feature>
<dbReference type="SUPFAM" id="SSF144083">
    <property type="entry name" value="Magnesium transport protein CorA, transmembrane region"/>
    <property type="match status" value="1"/>
</dbReference>
<name>A0A839EQ69_9GAMM</name>
<dbReference type="InterPro" id="IPR002523">
    <property type="entry name" value="MgTranspt_CorA/ZnTranspt_ZntB"/>
</dbReference>
<comment type="similarity">
    <text evidence="2">Belongs to the CorA metal ion transporter (MIT) (TC 1.A.35) family.</text>
</comment>
<keyword evidence="6" id="KW-0460">Magnesium</keyword>
<dbReference type="AlphaFoldDB" id="A0A839EQ69"/>
<sequence length="309" mass="33605">MLTRHFSAAGQASTADVDGTWFDLVGSDPAERARVEAATGLRLPDREHLGGIELSNRVGIADDVLRLGIPYFSHDDDTPPSPVGFVLTPKHLVSLRYAASPAFDLAAERVRAAAPGTSTDAFVVLVQSIIASTADRMEAVAAEVGTLSTRIFGSERRNTALLRATLAEIGRVETRLARLRLSATGLLRIVLALREAPPAWIAKPALGRLHAAQKDLDVLCEFDSQLTDKLQFLLDAVLGFINIDQNDVIKILTVASVVSIPPVILAGIWGMNFDHMPELHMPHAYPLALLAIAMSIVLPLLWFKRRNWM</sequence>
<dbReference type="PANTHER" id="PTHR47685:SF1">
    <property type="entry name" value="MAGNESIUM TRANSPORT PROTEIN CORA"/>
    <property type="match status" value="1"/>
</dbReference>
<dbReference type="FunFam" id="1.20.58.340:FF:000004">
    <property type="entry name" value="Magnesium transport protein CorA"/>
    <property type="match status" value="1"/>
</dbReference>
<keyword evidence="8" id="KW-0406">Ion transport</keyword>
<protein>
    <submittedName>
        <fullName evidence="13">Magnesium transporter</fullName>
    </submittedName>
</protein>
<keyword evidence="3" id="KW-0813">Transport</keyword>
<evidence type="ECO:0000313" key="13">
    <source>
        <dbReference type="EMBL" id="MBA8886467.1"/>
    </source>
</evidence>
<dbReference type="Pfam" id="PF01544">
    <property type="entry name" value="CorA"/>
    <property type="match status" value="1"/>
</dbReference>
<comment type="caution">
    <text evidence="13">The sequence shown here is derived from an EMBL/GenBank/DDBJ whole genome shotgun (WGS) entry which is preliminary data.</text>
</comment>
<dbReference type="PANTHER" id="PTHR47685">
    <property type="entry name" value="MAGNESIUM TRANSPORT PROTEIN CORA"/>
    <property type="match status" value="1"/>
</dbReference>
<feature type="transmembrane region" description="Helical" evidence="12">
    <location>
        <begin position="283"/>
        <end position="303"/>
    </location>
</feature>
<dbReference type="GO" id="GO:0015087">
    <property type="term" value="F:cobalt ion transmembrane transporter activity"/>
    <property type="evidence" value="ECO:0007669"/>
    <property type="project" value="TreeGrafter"/>
</dbReference>
<reference evidence="13 14" key="1">
    <citation type="submission" date="2020-07" db="EMBL/GenBank/DDBJ databases">
        <title>Genomic Encyclopedia of Type Strains, Phase IV (KMG-V): Genome sequencing to study the core and pangenomes of soil and plant-associated prokaryotes.</title>
        <authorList>
            <person name="Whitman W."/>
        </authorList>
    </citation>
    <scope>NUCLEOTIDE SEQUENCE [LARGE SCALE GENOMIC DNA]</scope>
    <source>
        <strain evidence="13 14">RH2WT43</strain>
    </source>
</reference>
<evidence type="ECO:0000256" key="2">
    <source>
        <dbReference type="ARBA" id="ARBA00009765"/>
    </source>
</evidence>
<dbReference type="GO" id="GO:0005886">
    <property type="term" value="C:plasma membrane"/>
    <property type="evidence" value="ECO:0007669"/>
    <property type="project" value="UniProtKB-SubCell"/>
</dbReference>
<comment type="subcellular location">
    <subcellularLocation>
        <location evidence="1">Cell membrane</location>
        <topology evidence="1">Multi-pass membrane protein</topology>
    </subcellularLocation>
</comment>
<dbReference type="InterPro" id="IPR050829">
    <property type="entry name" value="CorA_MIT"/>
</dbReference>
<dbReference type="InterPro" id="IPR045863">
    <property type="entry name" value="CorA_TM1_TM2"/>
</dbReference>
<dbReference type="GO" id="GO:0015099">
    <property type="term" value="F:nickel cation transmembrane transporter activity"/>
    <property type="evidence" value="ECO:0007669"/>
    <property type="project" value="TreeGrafter"/>
</dbReference>
<evidence type="ECO:0000256" key="5">
    <source>
        <dbReference type="ARBA" id="ARBA00022692"/>
    </source>
</evidence>
<dbReference type="Proteomes" id="UP000550401">
    <property type="component" value="Unassembled WGS sequence"/>
</dbReference>
<keyword evidence="14" id="KW-1185">Reference proteome</keyword>
<evidence type="ECO:0000256" key="8">
    <source>
        <dbReference type="ARBA" id="ARBA00023065"/>
    </source>
</evidence>
<dbReference type="EMBL" id="JACGXL010000001">
    <property type="protein sequence ID" value="MBA8886467.1"/>
    <property type="molecule type" value="Genomic_DNA"/>
</dbReference>